<dbReference type="AlphaFoldDB" id="A0AAD4JLQ6"/>
<organism evidence="13 14">
    <name type="scientific">Perilla frutescens var. hirtella</name>
    <name type="common">Perilla citriodora</name>
    <name type="synonym">Perilla setoyensis</name>
    <dbReference type="NCBI Taxonomy" id="608512"/>
    <lineage>
        <taxon>Eukaryota</taxon>
        <taxon>Viridiplantae</taxon>
        <taxon>Streptophyta</taxon>
        <taxon>Embryophyta</taxon>
        <taxon>Tracheophyta</taxon>
        <taxon>Spermatophyta</taxon>
        <taxon>Magnoliopsida</taxon>
        <taxon>eudicotyledons</taxon>
        <taxon>Gunneridae</taxon>
        <taxon>Pentapetalae</taxon>
        <taxon>asterids</taxon>
        <taxon>lamiids</taxon>
        <taxon>Lamiales</taxon>
        <taxon>Lamiaceae</taxon>
        <taxon>Nepetoideae</taxon>
        <taxon>Elsholtzieae</taxon>
        <taxon>Perilla</taxon>
    </lineage>
</organism>
<dbReference type="Pfam" id="PF10258">
    <property type="entry name" value="PHAX_RNA-bd"/>
    <property type="match status" value="1"/>
</dbReference>
<evidence type="ECO:0000259" key="12">
    <source>
        <dbReference type="Pfam" id="PF10258"/>
    </source>
</evidence>
<evidence type="ECO:0000256" key="7">
    <source>
        <dbReference type="ARBA" id="ARBA00022884"/>
    </source>
</evidence>
<dbReference type="PANTHER" id="PTHR13135">
    <property type="entry name" value="CYTOSOLIC RESINIFERATOXIN BINDING PROTEIN RBP-26"/>
    <property type="match status" value="1"/>
</dbReference>
<reference evidence="13 14" key="1">
    <citation type="journal article" date="2021" name="Nat. Commun.">
        <title>Incipient diploidization of the medicinal plant Perilla within 10,000 years.</title>
        <authorList>
            <person name="Zhang Y."/>
            <person name="Shen Q."/>
            <person name="Leng L."/>
            <person name="Zhang D."/>
            <person name="Chen S."/>
            <person name="Shi Y."/>
            <person name="Ning Z."/>
            <person name="Chen S."/>
        </authorList>
    </citation>
    <scope>NUCLEOTIDE SEQUENCE [LARGE SCALE GENOMIC DNA]</scope>
    <source>
        <strain evidence="14">cv. PC099</strain>
    </source>
</reference>
<evidence type="ECO:0000256" key="11">
    <source>
        <dbReference type="SAM" id="MobiDB-lite"/>
    </source>
</evidence>
<accession>A0AAD4JLQ6</accession>
<evidence type="ECO:0000256" key="4">
    <source>
        <dbReference type="ARBA" id="ARBA00016856"/>
    </source>
</evidence>
<evidence type="ECO:0000256" key="8">
    <source>
        <dbReference type="ARBA" id="ARBA00022927"/>
    </source>
</evidence>
<keyword evidence="7" id="KW-0694">RNA-binding</keyword>
<dbReference type="EMBL" id="SDAM02000032">
    <property type="protein sequence ID" value="KAH6835776.1"/>
    <property type="molecule type" value="Genomic_DNA"/>
</dbReference>
<comment type="similarity">
    <text evidence="3">Belongs to the PHAX family.</text>
</comment>
<feature type="region of interest" description="Disordered" evidence="11">
    <location>
        <begin position="126"/>
        <end position="182"/>
    </location>
</feature>
<proteinExistence type="inferred from homology"/>
<feature type="compositionally biased region" description="Basic and acidic residues" evidence="11">
    <location>
        <begin position="156"/>
        <end position="167"/>
    </location>
</feature>
<dbReference type="GO" id="GO:0006408">
    <property type="term" value="P:snRNA export from nucleus"/>
    <property type="evidence" value="ECO:0007669"/>
    <property type="project" value="InterPro"/>
</dbReference>
<dbReference type="InterPro" id="IPR038092">
    <property type="entry name" value="PHAX_RNA-binding_sf"/>
</dbReference>
<dbReference type="GO" id="GO:0015031">
    <property type="term" value="P:protein transport"/>
    <property type="evidence" value="ECO:0007669"/>
    <property type="project" value="UniProtKB-KW"/>
</dbReference>
<keyword evidence="9" id="KW-0539">Nucleus</keyword>
<evidence type="ECO:0000256" key="2">
    <source>
        <dbReference type="ARBA" id="ARBA00004496"/>
    </source>
</evidence>
<dbReference type="Proteomes" id="UP001190926">
    <property type="component" value="Unassembled WGS sequence"/>
</dbReference>
<evidence type="ECO:0000256" key="10">
    <source>
        <dbReference type="ARBA" id="ARBA00030834"/>
    </source>
</evidence>
<name>A0AAD4JLQ6_PERFH</name>
<keyword evidence="8" id="KW-0653">Protein transport</keyword>
<keyword evidence="5" id="KW-0813">Transport</keyword>
<evidence type="ECO:0000256" key="6">
    <source>
        <dbReference type="ARBA" id="ARBA00022490"/>
    </source>
</evidence>
<evidence type="ECO:0000256" key="9">
    <source>
        <dbReference type="ARBA" id="ARBA00023242"/>
    </source>
</evidence>
<evidence type="ECO:0000256" key="1">
    <source>
        <dbReference type="ARBA" id="ARBA00004123"/>
    </source>
</evidence>
<dbReference type="GO" id="GO:0005737">
    <property type="term" value="C:cytoplasm"/>
    <property type="evidence" value="ECO:0007669"/>
    <property type="project" value="UniProtKB-SubCell"/>
</dbReference>
<keyword evidence="14" id="KW-1185">Reference proteome</keyword>
<evidence type="ECO:0000313" key="13">
    <source>
        <dbReference type="EMBL" id="KAH6835776.1"/>
    </source>
</evidence>
<gene>
    <name evidence="13" type="ORF">C2S53_003016</name>
</gene>
<dbReference type="InterPro" id="IPR019385">
    <property type="entry name" value="PHAX_RNA-binding_domain"/>
</dbReference>
<evidence type="ECO:0000313" key="14">
    <source>
        <dbReference type="Proteomes" id="UP001190926"/>
    </source>
</evidence>
<evidence type="ECO:0000256" key="5">
    <source>
        <dbReference type="ARBA" id="ARBA00022448"/>
    </source>
</evidence>
<dbReference type="PANTHER" id="PTHR13135:SF0">
    <property type="entry name" value="PHOSPHORYLATED ADAPTER RNA EXPORT PROTEIN"/>
    <property type="match status" value="1"/>
</dbReference>
<evidence type="ECO:0000256" key="3">
    <source>
        <dbReference type="ARBA" id="ARBA00006094"/>
    </source>
</evidence>
<dbReference type="GO" id="GO:0005634">
    <property type="term" value="C:nucleus"/>
    <property type="evidence" value="ECO:0007669"/>
    <property type="project" value="UniProtKB-SubCell"/>
</dbReference>
<dbReference type="Gene3D" id="1.10.10.1440">
    <property type="entry name" value="PHAX RNA-binding domain"/>
    <property type="match status" value="1"/>
</dbReference>
<dbReference type="InterPro" id="IPR039047">
    <property type="entry name" value="PHAX"/>
</dbReference>
<feature type="domain" description="Phosphorylated adapter RNA export protein RNA-binding" evidence="12">
    <location>
        <begin position="41"/>
        <end position="120"/>
    </location>
</feature>
<sequence>MEGQESLFDTLFDEDNFVDGQDVEMLDVEEAPNVTNINRFVLDACKRLRERKSYLMYTAVGCLGAAALSDLIKEVDAIQACGGQKTADGRRSRNGGGILWNIIKTRDPNAYKEIMRKGKEFEKQFKQQKQDPVQHTETSCRSVSLDADQVDGNPLDDLKLPPHDQSQHDISTAGQKRAPVHDRIRMPVIYDDDLLDGQDSKDKLARLK</sequence>
<dbReference type="GO" id="GO:0003723">
    <property type="term" value="F:RNA binding"/>
    <property type="evidence" value="ECO:0007669"/>
    <property type="project" value="UniProtKB-KW"/>
</dbReference>
<comment type="subcellular location">
    <subcellularLocation>
        <location evidence="2">Cytoplasm</location>
    </subcellularLocation>
    <subcellularLocation>
        <location evidence="1">Nucleus</location>
    </subcellularLocation>
</comment>
<comment type="caution">
    <text evidence="13">The sequence shown here is derived from an EMBL/GenBank/DDBJ whole genome shotgun (WGS) entry which is preliminary data.</text>
</comment>
<protein>
    <recommendedName>
        <fullName evidence="4">Phosphorylated adapter RNA export protein</fullName>
    </recommendedName>
    <alternativeName>
        <fullName evidence="10">RNA U small nuclear RNA export adapter protein</fullName>
    </alternativeName>
</protein>
<keyword evidence="6" id="KW-0963">Cytoplasm</keyword>